<proteinExistence type="inferred from homology"/>
<comment type="cofactor">
    <cofactor evidence="11">
        <name>Zn(2+)</name>
        <dbReference type="ChEBI" id="CHEBI:29105"/>
    </cofactor>
    <text evidence="11">Binds 2 Zn(2+) ions per subunit.</text>
</comment>
<dbReference type="InterPro" id="IPR036264">
    <property type="entry name" value="Bact_exopeptidase_dim_dom"/>
</dbReference>
<evidence type="ECO:0000256" key="2">
    <source>
        <dbReference type="ARBA" id="ARBA00009692"/>
    </source>
</evidence>
<dbReference type="EMBL" id="DWUY01000021">
    <property type="protein sequence ID" value="HJD27594.1"/>
    <property type="molecule type" value="Genomic_DNA"/>
</dbReference>
<keyword evidence="8" id="KW-0482">Metalloprotease</keyword>
<name>A0A9D2QRX0_9FIRM</name>
<sequence length="410" mass="45731">MTVAERFLKYIAVDTTSDPSSETFPSTKSQIDFANMLAEEMKAMGLENVTVDSYGYVFGTIPSTIEDYQGKILGFISHMDTSCAESGKNIRPRIIKDYDGKDIILNEEKKIVMSPRDFSNLAQYQGQDLIVTDGTTLLGGDDKAGIAEILSAAEYLLAHPEIPHGPVRIGFTPDEEIGQGTDHFDVERFGADFAYTMDGGECGELEYENFNAAEGIVDFHGVSIHPGSAKGKMINALRLAMEYEALMPGDQRPECTEGREGFIHLDALHGSVDHARSEYIIRDHNMALFQEKKKHMQKMADKMNLKYGYQAVSLNIEDSYFNMLEKIQPHQFLIDNVLKVYEKLGIRPQIQPIRGGTDGAQLSFKGLPCPNLGTGDHNCHGHFEFACIQAMEKSVDVIIELIRLWQTDPK</sequence>
<dbReference type="Gene3D" id="3.30.70.360">
    <property type="match status" value="1"/>
</dbReference>
<evidence type="ECO:0000256" key="10">
    <source>
        <dbReference type="PIRSR" id="PIRSR037215-1"/>
    </source>
</evidence>
<dbReference type="Proteomes" id="UP000823892">
    <property type="component" value="Unassembled WGS sequence"/>
</dbReference>
<keyword evidence="6 13" id="KW-0378">Hydrolase</keyword>
<protein>
    <recommendedName>
        <fullName evidence="9">Peptidase T</fullName>
        <ecNumber evidence="9">3.4.11.4</ecNumber>
    </recommendedName>
</protein>
<feature type="binding site" evidence="11">
    <location>
        <position position="176"/>
    </location>
    <ligand>
        <name>Zn(2+)</name>
        <dbReference type="ChEBI" id="CHEBI:29105"/>
        <label>2</label>
    </ligand>
</feature>
<dbReference type="PANTHER" id="PTHR42994:SF1">
    <property type="entry name" value="PEPTIDASE T"/>
    <property type="match status" value="1"/>
</dbReference>
<dbReference type="InterPro" id="IPR001261">
    <property type="entry name" value="ArgE/DapE_CS"/>
</dbReference>
<dbReference type="Pfam" id="PF01546">
    <property type="entry name" value="Peptidase_M20"/>
    <property type="match status" value="1"/>
</dbReference>
<dbReference type="NCBIfam" id="TIGR01882">
    <property type="entry name" value="peptidase-T"/>
    <property type="match status" value="1"/>
</dbReference>
<comment type="caution">
    <text evidence="13">The sequence shown here is derived from an EMBL/GenBank/DDBJ whole genome shotgun (WGS) entry which is preliminary data.</text>
</comment>
<evidence type="ECO:0000256" key="9">
    <source>
        <dbReference type="NCBIfam" id="TIGR01882"/>
    </source>
</evidence>
<dbReference type="GO" id="GO:0008237">
    <property type="term" value="F:metallopeptidase activity"/>
    <property type="evidence" value="ECO:0007669"/>
    <property type="project" value="UniProtKB-KW"/>
</dbReference>
<evidence type="ECO:0000256" key="7">
    <source>
        <dbReference type="ARBA" id="ARBA00022833"/>
    </source>
</evidence>
<dbReference type="GO" id="GO:0006518">
    <property type="term" value="P:peptide metabolic process"/>
    <property type="evidence" value="ECO:0007669"/>
    <property type="project" value="InterPro"/>
</dbReference>
<dbReference type="CDD" id="cd03892">
    <property type="entry name" value="M20_peptT"/>
    <property type="match status" value="1"/>
</dbReference>
<dbReference type="GO" id="GO:0005829">
    <property type="term" value="C:cytosol"/>
    <property type="evidence" value="ECO:0007669"/>
    <property type="project" value="TreeGrafter"/>
</dbReference>
<dbReference type="InterPro" id="IPR011650">
    <property type="entry name" value="Peptidase_M20_dimer"/>
</dbReference>
<dbReference type="GO" id="GO:0045148">
    <property type="term" value="F:tripeptide aminopeptidase activity"/>
    <property type="evidence" value="ECO:0007669"/>
    <property type="project" value="UniProtKB-UniRule"/>
</dbReference>
<evidence type="ECO:0000256" key="5">
    <source>
        <dbReference type="ARBA" id="ARBA00022723"/>
    </source>
</evidence>
<dbReference type="InterPro" id="IPR010161">
    <property type="entry name" value="Peptidase_M20B"/>
</dbReference>
<evidence type="ECO:0000256" key="1">
    <source>
        <dbReference type="ARBA" id="ARBA00000870"/>
    </source>
</evidence>
<dbReference type="PROSITE" id="PS00758">
    <property type="entry name" value="ARGE_DAPE_CPG2_1"/>
    <property type="match status" value="1"/>
</dbReference>
<dbReference type="NCBIfam" id="NF003976">
    <property type="entry name" value="PRK05469.1"/>
    <property type="match status" value="1"/>
</dbReference>
<evidence type="ECO:0000259" key="12">
    <source>
        <dbReference type="Pfam" id="PF07687"/>
    </source>
</evidence>
<reference evidence="13" key="2">
    <citation type="submission" date="2021-04" db="EMBL/GenBank/DDBJ databases">
        <authorList>
            <person name="Gilroy R."/>
        </authorList>
    </citation>
    <scope>NUCLEOTIDE SEQUENCE</scope>
    <source>
        <strain evidence="13">ChiBcec6-4105</strain>
    </source>
</reference>
<comment type="similarity">
    <text evidence="2">Belongs to the peptidase M20B family.</text>
</comment>
<dbReference type="AlphaFoldDB" id="A0A9D2QRX0"/>
<evidence type="ECO:0000256" key="11">
    <source>
        <dbReference type="PIRSR" id="PIRSR037215-2"/>
    </source>
</evidence>
<comment type="catalytic activity">
    <reaction evidence="1">
        <text>Release of the N-terminal residue from a tripeptide.</text>
        <dbReference type="EC" id="3.4.11.4"/>
    </reaction>
</comment>
<evidence type="ECO:0000313" key="13">
    <source>
        <dbReference type="EMBL" id="HJD27594.1"/>
    </source>
</evidence>
<organism evidence="13 14">
    <name type="scientific">Candidatus Blautia avicola</name>
    <dbReference type="NCBI Taxonomy" id="2838483"/>
    <lineage>
        <taxon>Bacteria</taxon>
        <taxon>Bacillati</taxon>
        <taxon>Bacillota</taxon>
        <taxon>Clostridia</taxon>
        <taxon>Lachnospirales</taxon>
        <taxon>Lachnospiraceae</taxon>
        <taxon>Blautia</taxon>
    </lineage>
</organism>
<reference evidence="13" key="1">
    <citation type="journal article" date="2021" name="PeerJ">
        <title>Extensive microbial diversity within the chicken gut microbiome revealed by metagenomics and culture.</title>
        <authorList>
            <person name="Gilroy R."/>
            <person name="Ravi A."/>
            <person name="Getino M."/>
            <person name="Pursley I."/>
            <person name="Horton D.L."/>
            <person name="Alikhan N.F."/>
            <person name="Baker D."/>
            <person name="Gharbi K."/>
            <person name="Hall N."/>
            <person name="Watson M."/>
            <person name="Adriaenssens E.M."/>
            <person name="Foster-Nyarko E."/>
            <person name="Jarju S."/>
            <person name="Secka A."/>
            <person name="Antonio M."/>
            <person name="Oren A."/>
            <person name="Chaudhuri R.R."/>
            <person name="La Ragione R."/>
            <person name="Hildebrand F."/>
            <person name="Pallen M.J."/>
        </authorList>
    </citation>
    <scope>NUCLEOTIDE SEQUENCE</scope>
    <source>
        <strain evidence="13">ChiBcec6-4105</strain>
    </source>
</reference>
<dbReference type="PANTHER" id="PTHR42994">
    <property type="entry name" value="PEPTIDASE T"/>
    <property type="match status" value="1"/>
</dbReference>
<feature type="active site" evidence="10">
    <location>
        <position position="80"/>
    </location>
</feature>
<keyword evidence="3 13" id="KW-0031">Aminopeptidase</keyword>
<dbReference type="Pfam" id="PF07687">
    <property type="entry name" value="M20_dimer"/>
    <property type="match status" value="1"/>
</dbReference>
<keyword evidence="5 11" id="KW-0479">Metal-binding</keyword>
<feature type="binding site" evidence="11">
    <location>
        <position position="198"/>
    </location>
    <ligand>
        <name>Zn(2+)</name>
        <dbReference type="ChEBI" id="CHEBI:29105"/>
        <label>1</label>
    </ligand>
</feature>
<keyword evidence="4" id="KW-0645">Protease</keyword>
<gene>
    <name evidence="13" type="primary">pepT</name>
    <name evidence="13" type="ORF">H9914_01135</name>
</gene>
<dbReference type="Gene3D" id="3.40.630.10">
    <property type="entry name" value="Zn peptidases"/>
    <property type="match status" value="1"/>
</dbReference>
<evidence type="ECO:0000256" key="6">
    <source>
        <dbReference type="ARBA" id="ARBA00022801"/>
    </source>
</evidence>
<dbReference type="InterPro" id="IPR002933">
    <property type="entry name" value="Peptidase_M20"/>
</dbReference>
<dbReference type="GO" id="GO:0008270">
    <property type="term" value="F:zinc ion binding"/>
    <property type="evidence" value="ECO:0007669"/>
    <property type="project" value="InterPro"/>
</dbReference>
<dbReference type="SUPFAM" id="SSF53187">
    <property type="entry name" value="Zn-dependent exopeptidases"/>
    <property type="match status" value="1"/>
</dbReference>
<evidence type="ECO:0000256" key="4">
    <source>
        <dbReference type="ARBA" id="ARBA00022670"/>
    </source>
</evidence>
<evidence type="ECO:0000256" key="8">
    <source>
        <dbReference type="ARBA" id="ARBA00023049"/>
    </source>
</evidence>
<feature type="active site" description="Proton acceptor" evidence="10">
    <location>
        <position position="175"/>
    </location>
</feature>
<feature type="binding site" evidence="11">
    <location>
        <position position="141"/>
    </location>
    <ligand>
        <name>Zn(2+)</name>
        <dbReference type="ChEBI" id="CHEBI:29105"/>
        <label>2</label>
    </ligand>
</feature>
<keyword evidence="7 11" id="KW-0862">Zinc</keyword>
<feature type="domain" description="Peptidase M20 dimerisation" evidence="12">
    <location>
        <begin position="207"/>
        <end position="305"/>
    </location>
</feature>
<accession>A0A9D2QRX0</accession>
<evidence type="ECO:0000256" key="3">
    <source>
        <dbReference type="ARBA" id="ARBA00022438"/>
    </source>
</evidence>
<dbReference type="SUPFAM" id="SSF55031">
    <property type="entry name" value="Bacterial exopeptidase dimerisation domain"/>
    <property type="match status" value="1"/>
</dbReference>
<feature type="binding site" evidence="11">
    <location>
        <position position="78"/>
    </location>
    <ligand>
        <name>Zn(2+)</name>
        <dbReference type="ChEBI" id="CHEBI:29105"/>
        <label>1</label>
    </ligand>
</feature>
<feature type="binding site" evidence="11">
    <location>
        <position position="141"/>
    </location>
    <ligand>
        <name>Zn(2+)</name>
        <dbReference type="ChEBI" id="CHEBI:29105"/>
        <label>1</label>
    </ligand>
</feature>
<feature type="binding site" evidence="11">
    <location>
        <position position="380"/>
    </location>
    <ligand>
        <name>Zn(2+)</name>
        <dbReference type="ChEBI" id="CHEBI:29105"/>
        <label>2</label>
    </ligand>
</feature>
<evidence type="ECO:0000313" key="14">
    <source>
        <dbReference type="Proteomes" id="UP000823892"/>
    </source>
</evidence>
<dbReference type="GO" id="GO:0006508">
    <property type="term" value="P:proteolysis"/>
    <property type="evidence" value="ECO:0007669"/>
    <property type="project" value="UniProtKB-UniRule"/>
</dbReference>
<dbReference type="EC" id="3.4.11.4" evidence="9"/>
<dbReference type="PIRSF" id="PIRSF037215">
    <property type="entry name" value="Peptidase_M20B"/>
    <property type="match status" value="1"/>
</dbReference>
<dbReference type="NCBIfam" id="NF009920">
    <property type="entry name" value="PRK13381.1"/>
    <property type="match status" value="1"/>
</dbReference>